<dbReference type="OrthoDB" id="7049731at2"/>
<evidence type="ECO:0000313" key="3">
    <source>
        <dbReference type="Proteomes" id="UP000002424"/>
    </source>
</evidence>
<name>C1DQY6_AZOVD</name>
<reference evidence="2 3" key="1">
    <citation type="journal article" date="2009" name="J. Bacteriol.">
        <title>Genome sequence of Azotobacter vinelandii, an obligate aerobe specialized to support diverse anaerobic metabolic processes.</title>
        <authorList>
            <person name="Setubal J.C."/>
            <person name="dos Santos P."/>
            <person name="Goldman B.S."/>
            <person name="Ertesvag H."/>
            <person name="Espin G."/>
            <person name="Rubio L.M."/>
            <person name="Valla S."/>
            <person name="Almeida N.F."/>
            <person name="Balasubramanian D."/>
            <person name="Cromes L."/>
            <person name="Curatti L."/>
            <person name="Du Z."/>
            <person name="Godsy E."/>
            <person name="Goodner B."/>
            <person name="Hellner-Burris K."/>
            <person name="Hernandez J.A."/>
            <person name="Houmiel K."/>
            <person name="Imperial J."/>
            <person name="Kennedy C."/>
            <person name="Larson T.J."/>
            <person name="Latreille P."/>
            <person name="Ligon L.S."/>
            <person name="Lu J."/>
            <person name="Maerk M."/>
            <person name="Miller N.M."/>
            <person name="Norton S."/>
            <person name="O'Carroll I.P."/>
            <person name="Paulsen I."/>
            <person name="Raulfs E.C."/>
            <person name="Roemer R."/>
            <person name="Rosser J."/>
            <person name="Segura D."/>
            <person name="Slater S."/>
            <person name="Stricklin S.L."/>
            <person name="Studholme D.J."/>
            <person name="Sun J."/>
            <person name="Viana C.J."/>
            <person name="Wallin E."/>
            <person name="Wang B."/>
            <person name="Wheeler C."/>
            <person name="Zhu H."/>
            <person name="Dean D.R."/>
            <person name="Dixon R."/>
            <person name="Wood D."/>
        </authorList>
    </citation>
    <scope>NUCLEOTIDE SEQUENCE [LARGE SCALE GENOMIC DNA]</scope>
    <source>
        <strain evidence="3">DJ / ATCC BAA-1303</strain>
    </source>
</reference>
<dbReference type="EMBL" id="CP001157">
    <property type="protein sequence ID" value="ACO77659.1"/>
    <property type="molecule type" value="Genomic_DNA"/>
</dbReference>
<dbReference type="Proteomes" id="UP000002424">
    <property type="component" value="Chromosome"/>
</dbReference>
<dbReference type="HOGENOM" id="CLU_2340789_0_0_6"/>
<feature type="region of interest" description="Disordered" evidence="1">
    <location>
        <begin position="48"/>
        <end position="67"/>
    </location>
</feature>
<evidence type="ECO:0000313" key="2">
    <source>
        <dbReference type="EMBL" id="ACO77659.1"/>
    </source>
</evidence>
<sequence>MGKGWRTRKLQGESSVSPLASLPETGPDRVRQGTTRGRWSFPCQRLQRRMACPGHPRRNGPASAQRRVARHSFIWNDQTSALASCPAPRQAPSQRGK</sequence>
<keyword evidence="3" id="KW-1185">Reference proteome</keyword>
<dbReference type="STRING" id="322710.Avin_14430"/>
<dbReference type="EnsemblBacteria" id="ACO77659">
    <property type="protein sequence ID" value="ACO77659"/>
    <property type="gene ID" value="Avin_14430"/>
</dbReference>
<feature type="region of interest" description="Disordered" evidence="1">
    <location>
        <begin position="1"/>
        <end position="40"/>
    </location>
</feature>
<accession>C1DQY6</accession>
<organism evidence="2 3">
    <name type="scientific">Azotobacter vinelandii (strain DJ / ATCC BAA-1303)</name>
    <dbReference type="NCBI Taxonomy" id="322710"/>
    <lineage>
        <taxon>Bacteria</taxon>
        <taxon>Pseudomonadati</taxon>
        <taxon>Pseudomonadota</taxon>
        <taxon>Gammaproteobacteria</taxon>
        <taxon>Pseudomonadales</taxon>
        <taxon>Pseudomonadaceae</taxon>
        <taxon>Azotobacter</taxon>
    </lineage>
</organism>
<dbReference type="AlphaFoldDB" id="C1DQY6"/>
<proteinExistence type="predicted"/>
<evidence type="ECO:0000256" key="1">
    <source>
        <dbReference type="SAM" id="MobiDB-lite"/>
    </source>
</evidence>
<dbReference type="KEGG" id="avn:Avin_14430"/>
<feature type="region of interest" description="Disordered" evidence="1">
    <location>
        <begin position="78"/>
        <end position="97"/>
    </location>
</feature>
<gene>
    <name evidence="2" type="ordered locus">Avin_14430</name>
</gene>
<protein>
    <submittedName>
        <fullName evidence="2">Uncharacterized protein</fullName>
    </submittedName>
</protein>